<evidence type="ECO:0000313" key="1">
    <source>
        <dbReference type="EMBL" id="QDT26117.1"/>
    </source>
</evidence>
<dbReference type="AlphaFoldDB" id="A0A517Q3B0"/>
<sequence length="185" mass="19874">MTTGPPVEFDLQWSRIVNAGHVDTQGIVLTIFPVNDQGSLQRSQGSGRDNIAGIDIFDHHIGPVDLQGVIIGITINGQIDFGCGVDHMDHNIVAVPSHVGDISTQPTAQEVCNFKSFRKPRECTCNRVDSIVLNQSKLVTVNGIIAVDQVQSGATEINGPTHYKLIKTRSGGCAIDFDVECVIGI</sequence>
<proteinExistence type="predicted"/>
<organism evidence="1 2">
    <name type="scientific">Gimesia panareensis</name>
    <dbReference type="NCBI Taxonomy" id="2527978"/>
    <lineage>
        <taxon>Bacteria</taxon>
        <taxon>Pseudomonadati</taxon>
        <taxon>Planctomycetota</taxon>
        <taxon>Planctomycetia</taxon>
        <taxon>Planctomycetales</taxon>
        <taxon>Planctomycetaceae</taxon>
        <taxon>Gimesia</taxon>
    </lineage>
</organism>
<gene>
    <name evidence="1" type="ORF">Enr10x_14160</name>
</gene>
<reference evidence="1 2" key="1">
    <citation type="submission" date="2019-03" db="EMBL/GenBank/DDBJ databases">
        <title>Deep-cultivation of Planctomycetes and their phenomic and genomic characterization uncovers novel biology.</title>
        <authorList>
            <person name="Wiegand S."/>
            <person name="Jogler M."/>
            <person name="Boedeker C."/>
            <person name="Pinto D."/>
            <person name="Vollmers J."/>
            <person name="Rivas-Marin E."/>
            <person name="Kohn T."/>
            <person name="Peeters S.H."/>
            <person name="Heuer A."/>
            <person name="Rast P."/>
            <person name="Oberbeckmann S."/>
            <person name="Bunk B."/>
            <person name="Jeske O."/>
            <person name="Meyerdierks A."/>
            <person name="Storesund J.E."/>
            <person name="Kallscheuer N."/>
            <person name="Luecker S."/>
            <person name="Lage O.M."/>
            <person name="Pohl T."/>
            <person name="Merkel B.J."/>
            <person name="Hornburger P."/>
            <person name="Mueller R.-W."/>
            <person name="Bruemmer F."/>
            <person name="Labrenz M."/>
            <person name="Spormann A.M."/>
            <person name="Op den Camp H."/>
            <person name="Overmann J."/>
            <person name="Amann R."/>
            <person name="Jetten M.S.M."/>
            <person name="Mascher T."/>
            <person name="Medema M.H."/>
            <person name="Devos D.P."/>
            <person name="Kaster A.-K."/>
            <person name="Ovreas L."/>
            <person name="Rohde M."/>
            <person name="Galperin M.Y."/>
            <person name="Jogler C."/>
        </authorList>
    </citation>
    <scope>NUCLEOTIDE SEQUENCE [LARGE SCALE GENOMIC DNA]</scope>
    <source>
        <strain evidence="1 2">Enr10</strain>
    </source>
</reference>
<keyword evidence="2" id="KW-1185">Reference proteome</keyword>
<accession>A0A517Q3B0</accession>
<protein>
    <submittedName>
        <fullName evidence="1">Uncharacterized protein</fullName>
    </submittedName>
</protein>
<name>A0A517Q3B0_9PLAN</name>
<evidence type="ECO:0000313" key="2">
    <source>
        <dbReference type="Proteomes" id="UP000315647"/>
    </source>
</evidence>
<dbReference type="Proteomes" id="UP000315647">
    <property type="component" value="Chromosome"/>
</dbReference>
<dbReference type="EMBL" id="CP037421">
    <property type="protein sequence ID" value="QDT26117.1"/>
    <property type="molecule type" value="Genomic_DNA"/>
</dbReference>